<keyword evidence="3" id="KW-1185">Reference proteome</keyword>
<dbReference type="EMBL" id="LT671824">
    <property type="protein sequence ID" value="SHO78652.1"/>
    <property type="molecule type" value="Genomic_DNA"/>
</dbReference>
<evidence type="ECO:0000259" key="1">
    <source>
        <dbReference type="Pfam" id="PF05205"/>
    </source>
</evidence>
<organism evidence="2 3">
    <name type="scientific">Malassezia sympodialis (strain ATCC 42132)</name>
    <name type="common">Atopic eczema-associated yeast</name>
    <dbReference type="NCBI Taxonomy" id="1230383"/>
    <lineage>
        <taxon>Eukaryota</taxon>
        <taxon>Fungi</taxon>
        <taxon>Dikarya</taxon>
        <taxon>Basidiomycota</taxon>
        <taxon>Ustilaginomycotina</taxon>
        <taxon>Malasseziomycetes</taxon>
        <taxon>Malasseziales</taxon>
        <taxon>Malasseziaceae</taxon>
        <taxon>Malassezia</taxon>
    </lineage>
</organism>
<dbReference type="AlphaFoldDB" id="A0A1M8A887"/>
<name>A0A1M8A887_MALS4</name>
<dbReference type="OrthoDB" id="5579731at2759"/>
<reference evidence="3" key="1">
    <citation type="journal article" date="2017" name="Nucleic Acids Res.">
        <title>Proteogenomics produces comprehensive and highly accurate protein-coding gene annotation in a complete genome assembly of Malassezia sympodialis.</title>
        <authorList>
            <person name="Zhu Y."/>
            <person name="Engstroem P.G."/>
            <person name="Tellgren-Roth C."/>
            <person name="Baudo C.D."/>
            <person name="Kennell J.C."/>
            <person name="Sun S."/>
            <person name="Billmyre R.B."/>
            <person name="Schroeder M.S."/>
            <person name="Andersson A."/>
            <person name="Holm T."/>
            <person name="Sigurgeirsson B."/>
            <person name="Wu G."/>
            <person name="Sankaranarayanan S.R."/>
            <person name="Siddharthan R."/>
            <person name="Sanyal K."/>
            <person name="Lundeberg J."/>
            <person name="Nystedt B."/>
            <person name="Boekhout T."/>
            <person name="Dawson T.L. Jr."/>
            <person name="Heitman J."/>
            <person name="Scheynius A."/>
            <person name="Lehtioe J."/>
        </authorList>
    </citation>
    <scope>NUCLEOTIDE SEQUENCE [LARGE SCALE GENOMIC DNA]</scope>
    <source>
        <strain evidence="3">ATCC 42132</strain>
    </source>
</reference>
<feature type="domain" description="BOD1/SHG1" evidence="1">
    <location>
        <begin position="21"/>
        <end position="98"/>
    </location>
</feature>
<protein>
    <recommendedName>
        <fullName evidence="1">BOD1/SHG1 domain-containing protein</fullName>
    </recommendedName>
</protein>
<accession>A0A1M8A887</accession>
<dbReference type="Proteomes" id="UP000186303">
    <property type="component" value="Chromosome 4"/>
</dbReference>
<gene>
    <name evidence="2" type="ORF">MSYG_2999</name>
</gene>
<evidence type="ECO:0000313" key="2">
    <source>
        <dbReference type="EMBL" id="SHO78652.1"/>
    </source>
</evidence>
<dbReference type="Pfam" id="PF05205">
    <property type="entry name" value="COMPASS-Shg1"/>
    <property type="match status" value="1"/>
</dbReference>
<dbReference type="VEuPathDB" id="FungiDB:MSYG_2999"/>
<sequence length="140" mass="16142">MEHANHRMSASESSYSTPETIVDEFKRQGHFDQIRKKLFDAFLQSDQHAAFRAELEVFLKDHVMAEADRMVYRDARLRHSDLMRAFDQQPYLDELVRELCRNGDKEGLLSDDSPISHQVHEQVVTMMATDVSGTSTTDVP</sequence>
<dbReference type="InterPro" id="IPR055264">
    <property type="entry name" value="BOD1/SHG1_dom"/>
</dbReference>
<evidence type="ECO:0000313" key="3">
    <source>
        <dbReference type="Proteomes" id="UP000186303"/>
    </source>
</evidence>
<proteinExistence type="predicted"/>